<evidence type="ECO:0000256" key="4">
    <source>
        <dbReference type="ARBA" id="ARBA00011744"/>
    </source>
</evidence>
<comment type="pathway">
    <text evidence="1">Amino-acid biosynthesis; L-isoleucine biosynthesis; L-isoleucine from 2-oxobutanoate: step 1/4.</text>
</comment>
<accession>A0A4Y4CNI0</accession>
<evidence type="ECO:0000313" key="10">
    <source>
        <dbReference type="EMBL" id="GEC94511.1"/>
    </source>
</evidence>
<comment type="subunit">
    <text evidence="4">Dimer of large and small chains.</text>
</comment>
<dbReference type="GO" id="GO:0003984">
    <property type="term" value="F:acetolactate synthase activity"/>
    <property type="evidence" value="ECO:0007669"/>
    <property type="project" value="UniProtKB-EC"/>
</dbReference>
<dbReference type="NCBIfam" id="NF006036">
    <property type="entry name" value="PRK08178.1"/>
    <property type="match status" value="1"/>
</dbReference>
<feature type="domain" description="ACT" evidence="9">
    <location>
        <begin position="26"/>
        <end position="99"/>
    </location>
</feature>
<dbReference type="InterPro" id="IPR054480">
    <property type="entry name" value="AHAS_small-like_ACT"/>
</dbReference>
<dbReference type="InterPro" id="IPR039557">
    <property type="entry name" value="AHAS_ACT"/>
</dbReference>
<comment type="similarity">
    <text evidence="3">Belongs to the acetolactate synthase small subunit family.</text>
</comment>
<dbReference type="GO" id="GO:0009099">
    <property type="term" value="P:L-valine biosynthetic process"/>
    <property type="evidence" value="ECO:0007669"/>
    <property type="project" value="UniProtKB-UniPathway"/>
</dbReference>
<dbReference type="PROSITE" id="PS51671">
    <property type="entry name" value="ACT"/>
    <property type="match status" value="1"/>
</dbReference>
<dbReference type="Pfam" id="PF22629">
    <property type="entry name" value="ACT_AHAS_ss"/>
    <property type="match status" value="1"/>
</dbReference>
<evidence type="ECO:0000256" key="3">
    <source>
        <dbReference type="ARBA" id="ARBA00006341"/>
    </source>
</evidence>
<dbReference type="PANTHER" id="PTHR30239">
    <property type="entry name" value="ACETOLACTATE SYNTHASE SMALL SUBUNIT"/>
    <property type="match status" value="1"/>
</dbReference>
<dbReference type="InterPro" id="IPR045865">
    <property type="entry name" value="ACT-like_dom_sf"/>
</dbReference>
<keyword evidence="7" id="KW-0100">Branched-chain amino acid biosynthesis</keyword>
<evidence type="ECO:0000256" key="7">
    <source>
        <dbReference type="ARBA" id="ARBA00023304"/>
    </source>
</evidence>
<dbReference type="OrthoDB" id="9787365at2"/>
<name>A0A4Y4CNI0_ZOORA</name>
<dbReference type="GO" id="GO:0009097">
    <property type="term" value="P:isoleucine biosynthetic process"/>
    <property type="evidence" value="ECO:0007669"/>
    <property type="project" value="UniProtKB-UniPathway"/>
</dbReference>
<sequence>MSEQNAKPLSEFIPDVPETTGFNKVVLELGVANHPGVMSHICNLFARRAFNVEGILCMPVGSGETSRIWLLVFEDQRLEKMIRQVEKLEDVRYVERHAGDHPVFGRLDEFFQ</sequence>
<proteinExistence type="inferred from homology"/>
<dbReference type="RefSeq" id="WP_141349265.1">
    <property type="nucleotide sequence ID" value="NZ_BJNV01000007.1"/>
</dbReference>
<protein>
    <recommendedName>
        <fullName evidence="5">acetolactate synthase</fullName>
        <ecNumber evidence="5">2.2.1.6</ecNumber>
    </recommendedName>
</protein>
<reference evidence="10 11" key="1">
    <citation type="submission" date="2019-06" db="EMBL/GenBank/DDBJ databases">
        <title>Whole genome shotgun sequence of Zoogloea ramigera NBRC 15342.</title>
        <authorList>
            <person name="Hosoyama A."/>
            <person name="Uohara A."/>
            <person name="Ohji S."/>
            <person name="Ichikawa N."/>
        </authorList>
    </citation>
    <scope>NUCLEOTIDE SEQUENCE [LARGE SCALE GENOMIC DNA]</scope>
    <source>
        <strain evidence="10 11">NBRC 15342</strain>
    </source>
</reference>
<keyword evidence="6" id="KW-0028">Amino-acid biosynthesis</keyword>
<dbReference type="Gene3D" id="3.30.70.260">
    <property type="match status" value="1"/>
</dbReference>
<dbReference type="EC" id="2.2.1.6" evidence="5"/>
<evidence type="ECO:0000256" key="2">
    <source>
        <dbReference type="ARBA" id="ARBA00005025"/>
    </source>
</evidence>
<dbReference type="GO" id="GO:1990610">
    <property type="term" value="F:acetolactate synthase regulator activity"/>
    <property type="evidence" value="ECO:0007669"/>
    <property type="project" value="InterPro"/>
</dbReference>
<dbReference type="EMBL" id="BJNV01000007">
    <property type="protein sequence ID" value="GEC94511.1"/>
    <property type="molecule type" value="Genomic_DNA"/>
</dbReference>
<evidence type="ECO:0000256" key="6">
    <source>
        <dbReference type="ARBA" id="ARBA00022605"/>
    </source>
</evidence>
<comment type="catalytic activity">
    <reaction evidence="8">
        <text>2 pyruvate + H(+) = (2S)-2-acetolactate + CO2</text>
        <dbReference type="Rhea" id="RHEA:25249"/>
        <dbReference type="ChEBI" id="CHEBI:15361"/>
        <dbReference type="ChEBI" id="CHEBI:15378"/>
        <dbReference type="ChEBI" id="CHEBI:16526"/>
        <dbReference type="ChEBI" id="CHEBI:58476"/>
        <dbReference type="EC" id="2.2.1.6"/>
    </reaction>
</comment>
<evidence type="ECO:0000256" key="1">
    <source>
        <dbReference type="ARBA" id="ARBA00004974"/>
    </source>
</evidence>
<organism evidence="10 11">
    <name type="scientific">Zoogloea ramigera</name>
    <dbReference type="NCBI Taxonomy" id="350"/>
    <lineage>
        <taxon>Bacteria</taxon>
        <taxon>Pseudomonadati</taxon>
        <taxon>Pseudomonadota</taxon>
        <taxon>Betaproteobacteria</taxon>
        <taxon>Rhodocyclales</taxon>
        <taxon>Zoogloeaceae</taxon>
        <taxon>Zoogloea</taxon>
    </lineage>
</organism>
<dbReference type="UniPathway" id="UPA00049">
    <property type="reaction ID" value="UER00059"/>
</dbReference>
<comment type="caution">
    <text evidence="10">The sequence shown here is derived from an EMBL/GenBank/DDBJ whole genome shotgun (WGS) entry which is preliminary data.</text>
</comment>
<dbReference type="InterPro" id="IPR002912">
    <property type="entry name" value="ACT_dom"/>
</dbReference>
<dbReference type="Proteomes" id="UP000318422">
    <property type="component" value="Unassembled WGS sequence"/>
</dbReference>
<evidence type="ECO:0000259" key="9">
    <source>
        <dbReference type="PROSITE" id="PS51671"/>
    </source>
</evidence>
<dbReference type="SUPFAM" id="SSF55021">
    <property type="entry name" value="ACT-like"/>
    <property type="match status" value="1"/>
</dbReference>
<comment type="pathway">
    <text evidence="2">Amino-acid biosynthesis; L-valine biosynthesis; L-valine from pyruvate: step 1/4.</text>
</comment>
<dbReference type="CDD" id="cd04878">
    <property type="entry name" value="ACT_AHAS"/>
    <property type="match status" value="1"/>
</dbReference>
<dbReference type="UniPathway" id="UPA00047">
    <property type="reaction ID" value="UER00055"/>
</dbReference>
<evidence type="ECO:0000256" key="5">
    <source>
        <dbReference type="ARBA" id="ARBA00013145"/>
    </source>
</evidence>
<dbReference type="AlphaFoldDB" id="A0A4Y4CNI0"/>
<dbReference type="PANTHER" id="PTHR30239:SF4">
    <property type="entry name" value="ACETOLACTATE SYNTHASE ISOZYME 1 SMALL SUBUNIT"/>
    <property type="match status" value="1"/>
</dbReference>
<dbReference type="InterPro" id="IPR004789">
    <property type="entry name" value="Acetalactate_synth_ssu"/>
</dbReference>
<dbReference type="GO" id="GO:0005829">
    <property type="term" value="C:cytosol"/>
    <property type="evidence" value="ECO:0007669"/>
    <property type="project" value="TreeGrafter"/>
</dbReference>
<gene>
    <name evidence="10" type="ORF">ZRA01_05840</name>
</gene>
<evidence type="ECO:0000313" key="11">
    <source>
        <dbReference type="Proteomes" id="UP000318422"/>
    </source>
</evidence>
<evidence type="ECO:0000256" key="8">
    <source>
        <dbReference type="ARBA" id="ARBA00048670"/>
    </source>
</evidence>
<keyword evidence="11" id="KW-1185">Reference proteome</keyword>